<dbReference type="InterPro" id="IPR013130">
    <property type="entry name" value="Fe3_Rdtase_TM_dom"/>
</dbReference>
<evidence type="ECO:0000256" key="5">
    <source>
        <dbReference type="ARBA" id="ARBA00023136"/>
    </source>
</evidence>
<evidence type="ECO:0000259" key="7">
    <source>
        <dbReference type="PROSITE" id="PS51384"/>
    </source>
</evidence>
<keyword evidence="3 6" id="KW-1133">Transmembrane helix</keyword>
<protein>
    <recommendedName>
        <fullName evidence="7">FAD-binding FR-type domain-containing protein</fullName>
    </recommendedName>
</protein>
<dbReference type="SFLD" id="SFLDS00052">
    <property type="entry name" value="Ferric_Reductase_Domain"/>
    <property type="match status" value="1"/>
</dbReference>
<dbReference type="InterPro" id="IPR039261">
    <property type="entry name" value="FNR_nucleotide-bd"/>
</dbReference>
<dbReference type="CDD" id="cd06186">
    <property type="entry name" value="NOX_Duox_like_FAD_NADP"/>
    <property type="match status" value="1"/>
</dbReference>
<sequence>MPRSNFPSVLTCLMILICAVWTSLWVLKPTQFWTKRWKDAEDSANKTVFGYYGLNYAAYTFPVIAVAIIGLVFLDLKSVERRRSKARGLSTVLSSPLVVNSLLGILSSIEILLVFLFILFLAWTFYARISNDFKKLIPDKSLKLDLWELKYLRVATRFGLLAEASLALLLLPVLRGLALFPILGIQFEASVRYHTWAGTAMIFFAAIHGGSTLLIWGVSNNIQNEIWKWQKTGRIYLAGEITLVAGMVIWFTSLPQIRRRNFEIFYYTHHLYSVFLVFFLFHAGDRHFYMVFPGVLLFGLDKLLRIIQSRPRTCIISASVFPCQAVELILPKDPRLNYAPTSVIFMKIPAISNLQWHSFSITSSSTADERKMSVVIKCEGWWTSSLYNMIHDELGKDSAKMKGIPVAIEGPYGPASLDFLKYDSLLLVAGGSGITPFLSILAEVSSATSKNRFPSRIQLVYVIKKAQDFSLLHSISHLLLEESPGKCHLKLKLFITREKQQGVRIRDLLNEFFEVKTLHLNTECSDYAVHGPESPTWMAAILGFCSMIFLIVVVCFNHIVPPEKGSKKSKDKTASSVVDMLLMASLFIALACSTFVGIFLRWRRLQKGIPPISQKESKPLHLSSTETSSTLEEHEVHFGERPNFQDIFGEFEDERGGTNIGVLACGPQSMKESVAMICQQKSKGFNLGANKSQAFFTFHSLNFTL</sequence>
<dbReference type="EMBL" id="JAWXYG010000008">
    <property type="protein sequence ID" value="KAK4264390.1"/>
    <property type="molecule type" value="Genomic_DNA"/>
</dbReference>
<dbReference type="InterPro" id="IPR017927">
    <property type="entry name" value="FAD-bd_FR_type"/>
</dbReference>
<keyword evidence="4" id="KW-0560">Oxidoreductase</keyword>
<proteinExistence type="predicted"/>
<gene>
    <name evidence="8" type="ORF">QN277_025573</name>
</gene>
<name>A0AAE1J649_9FABA</name>
<dbReference type="InterPro" id="IPR013121">
    <property type="entry name" value="Fe_red_NAD-bd_6"/>
</dbReference>
<dbReference type="Proteomes" id="UP001293593">
    <property type="component" value="Unassembled WGS sequence"/>
</dbReference>
<dbReference type="GO" id="GO:0000293">
    <property type="term" value="F:ferric-chelate reductase activity"/>
    <property type="evidence" value="ECO:0007669"/>
    <property type="project" value="TreeGrafter"/>
</dbReference>
<feature type="transmembrane region" description="Helical" evidence="6">
    <location>
        <begin position="7"/>
        <end position="27"/>
    </location>
</feature>
<feature type="transmembrane region" description="Helical" evidence="6">
    <location>
        <begin position="580"/>
        <end position="600"/>
    </location>
</feature>
<dbReference type="GO" id="GO:0005886">
    <property type="term" value="C:plasma membrane"/>
    <property type="evidence" value="ECO:0007669"/>
    <property type="project" value="TreeGrafter"/>
</dbReference>
<accession>A0AAE1J649</accession>
<dbReference type="SFLD" id="SFLDG01168">
    <property type="entry name" value="Ferric_reductase_subgroup_(FRE"/>
    <property type="match status" value="1"/>
</dbReference>
<evidence type="ECO:0000256" key="2">
    <source>
        <dbReference type="ARBA" id="ARBA00022692"/>
    </source>
</evidence>
<reference evidence="8" key="1">
    <citation type="submission" date="2023-10" db="EMBL/GenBank/DDBJ databases">
        <title>Chromosome-level genome of the transformable northern wattle, Acacia crassicarpa.</title>
        <authorList>
            <person name="Massaro I."/>
            <person name="Sinha N.R."/>
            <person name="Poethig S."/>
            <person name="Leichty A.R."/>
        </authorList>
    </citation>
    <scope>NUCLEOTIDE SEQUENCE</scope>
    <source>
        <strain evidence="8">Acra3RX</strain>
        <tissue evidence="8">Leaf</tissue>
    </source>
</reference>
<evidence type="ECO:0000256" key="6">
    <source>
        <dbReference type="SAM" id="Phobius"/>
    </source>
</evidence>
<feature type="transmembrane region" description="Helical" evidence="6">
    <location>
        <begin position="235"/>
        <end position="252"/>
    </location>
</feature>
<evidence type="ECO:0000256" key="1">
    <source>
        <dbReference type="ARBA" id="ARBA00004141"/>
    </source>
</evidence>
<feature type="transmembrane region" description="Helical" evidence="6">
    <location>
        <begin position="195"/>
        <end position="215"/>
    </location>
</feature>
<dbReference type="AlphaFoldDB" id="A0AAE1J649"/>
<feature type="transmembrane region" description="Helical" evidence="6">
    <location>
        <begin position="537"/>
        <end position="560"/>
    </location>
</feature>
<dbReference type="PANTHER" id="PTHR11972:SF155">
    <property type="entry name" value="FERRIC REDUCTION OXIDASE 8, MITOCHONDRIAL"/>
    <property type="match status" value="1"/>
</dbReference>
<keyword evidence="2 6" id="KW-0812">Transmembrane</keyword>
<comment type="subcellular location">
    <subcellularLocation>
        <location evidence="1">Membrane</location>
        <topology evidence="1">Multi-pass membrane protein</topology>
    </subcellularLocation>
</comment>
<dbReference type="Gene3D" id="3.40.50.80">
    <property type="entry name" value="Nucleotide-binding domain of ferredoxin-NADP reductase (FNR) module"/>
    <property type="match status" value="2"/>
</dbReference>
<dbReference type="Pfam" id="PF01794">
    <property type="entry name" value="Ferric_reduct"/>
    <property type="match status" value="1"/>
</dbReference>
<organism evidence="8 9">
    <name type="scientific">Acacia crassicarpa</name>
    <name type="common">northern wattle</name>
    <dbReference type="NCBI Taxonomy" id="499986"/>
    <lineage>
        <taxon>Eukaryota</taxon>
        <taxon>Viridiplantae</taxon>
        <taxon>Streptophyta</taxon>
        <taxon>Embryophyta</taxon>
        <taxon>Tracheophyta</taxon>
        <taxon>Spermatophyta</taxon>
        <taxon>Magnoliopsida</taxon>
        <taxon>eudicotyledons</taxon>
        <taxon>Gunneridae</taxon>
        <taxon>Pentapetalae</taxon>
        <taxon>rosids</taxon>
        <taxon>fabids</taxon>
        <taxon>Fabales</taxon>
        <taxon>Fabaceae</taxon>
        <taxon>Caesalpinioideae</taxon>
        <taxon>mimosoid clade</taxon>
        <taxon>Acacieae</taxon>
        <taxon>Acacia</taxon>
    </lineage>
</organism>
<dbReference type="Pfam" id="PF08022">
    <property type="entry name" value="FAD_binding_8"/>
    <property type="match status" value="1"/>
</dbReference>
<evidence type="ECO:0000256" key="3">
    <source>
        <dbReference type="ARBA" id="ARBA00022989"/>
    </source>
</evidence>
<evidence type="ECO:0000313" key="9">
    <source>
        <dbReference type="Proteomes" id="UP001293593"/>
    </source>
</evidence>
<dbReference type="PROSITE" id="PS51384">
    <property type="entry name" value="FAD_FR"/>
    <property type="match status" value="1"/>
</dbReference>
<dbReference type="FunFam" id="3.40.50.80:FF:000073">
    <property type="entry name" value="ferric reduction oxidase 8, mitochondrial"/>
    <property type="match status" value="1"/>
</dbReference>
<dbReference type="Pfam" id="PF08030">
    <property type="entry name" value="NAD_binding_6"/>
    <property type="match status" value="1"/>
</dbReference>
<feature type="transmembrane region" description="Helical" evidence="6">
    <location>
        <begin position="264"/>
        <end position="281"/>
    </location>
</feature>
<evidence type="ECO:0000313" key="8">
    <source>
        <dbReference type="EMBL" id="KAK4264390.1"/>
    </source>
</evidence>
<feature type="transmembrane region" description="Helical" evidence="6">
    <location>
        <begin position="56"/>
        <end position="76"/>
    </location>
</feature>
<dbReference type="SUPFAM" id="SSF52343">
    <property type="entry name" value="Ferredoxin reductase-like, C-terminal NADP-linked domain"/>
    <property type="match status" value="1"/>
</dbReference>
<evidence type="ECO:0000256" key="4">
    <source>
        <dbReference type="ARBA" id="ARBA00023002"/>
    </source>
</evidence>
<keyword evidence="5 6" id="KW-0472">Membrane</keyword>
<dbReference type="PANTHER" id="PTHR11972">
    <property type="entry name" value="NADPH OXIDASE"/>
    <property type="match status" value="1"/>
</dbReference>
<dbReference type="InterPro" id="IPR050369">
    <property type="entry name" value="RBOH/FRE"/>
</dbReference>
<feature type="transmembrane region" description="Helical" evidence="6">
    <location>
        <begin position="97"/>
        <end position="126"/>
    </location>
</feature>
<feature type="domain" description="FAD-binding FR-type" evidence="7">
    <location>
        <begin position="299"/>
        <end position="418"/>
    </location>
</feature>
<dbReference type="InterPro" id="IPR013112">
    <property type="entry name" value="FAD-bd_8"/>
</dbReference>
<feature type="transmembrane region" description="Helical" evidence="6">
    <location>
        <begin position="158"/>
        <end position="183"/>
    </location>
</feature>
<comment type="caution">
    <text evidence="8">The sequence shown here is derived from an EMBL/GenBank/DDBJ whole genome shotgun (WGS) entry which is preliminary data.</text>
</comment>
<keyword evidence="9" id="KW-1185">Reference proteome</keyword>